<gene>
    <name evidence="1" type="ORF">B0F88_10788</name>
</gene>
<protein>
    <submittedName>
        <fullName evidence="1">Uncharacterized protein</fullName>
    </submittedName>
</protein>
<dbReference type="Proteomes" id="UP000238071">
    <property type="component" value="Unassembled WGS sequence"/>
</dbReference>
<accession>A0A2S6H290</accession>
<evidence type="ECO:0000313" key="1">
    <source>
        <dbReference type="EMBL" id="PPK71564.1"/>
    </source>
</evidence>
<keyword evidence="2" id="KW-1185">Reference proteome</keyword>
<dbReference type="EMBL" id="PTIY01000007">
    <property type="protein sequence ID" value="PPK71564.1"/>
    <property type="molecule type" value="Genomic_DNA"/>
</dbReference>
<name>A0A2S6H290_9GAMM</name>
<dbReference type="AlphaFoldDB" id="A0A2S6H290"/>
<organism evidence="1 2">
    <name type="scientific">Methylobacter tundripaludum</name>
    <dbReference type="NCBI Taxonomy" id="173365"/>
    <lineage>
        <taxon>Bacteria</taxon>
        <taxon>Pseudomonadati</taxon>
        <taxon>Pseudomonadota</taxon>
        <taxon>Gammaproteobacteria</taxon>
        <taxon>Methylococcales</taxon>
        <taxon>Methylococcaceae</taxon>
        <taxon>Methylobacter</taxon>
    </lineage>
</organism>
<comment type="caution">
    <text evidence="1">The sequence shown here is derived from an EMBL/GenBank/DDBJ whole genome shotgun (WGS) entry which is preliminary data.</text>
</comment>
<proteinExistence type="predicted"/>
<sequence length="36" mass="4122">MSHVETASASLNMDELKNVVRVINFRAIKRCRIECS</sequence>
<evidence type="ECO:0000313" key="2">
    <source>
        <dbReference type="Proteomes" id="UP000238071"/>
    </source>
</evidence>
<reference evidence="1 2" key="1">
    <citation type="submission" date="2018-02" db="EMBL/GenBank/DDBJ databases">
        <title>Subsurface microbial communities from deep shales in Ohio and West Virginia, USA.</title>
        <authorList>
            <person name="Wrighton K."/>
        </authorList>
    </citation>
    <scope>NUCLEOTIDE SEQUENCE [LARGE SCALE GENOMIC DNA]</scope>
    <source>
        <strain evidence="1 2">OWC-G53F</strain>
    </source>
</reference>